<reference evidence="1" key="1">
    <citation type="submission" date="2023-05" db="EMBL/GenBank/DDBJ databases">
        <authorList>
            <consortium name="ELIXIR-Norway"/>
        </authorList>
    </citation>
    <scope>NUCLEOTIDE SEQUENCE</scope>
</reference>
<name>A0AC59ZMN9_RANTA</name>
<sequence>MRGSSPPPPARGSELFSRDANLLGHGSPHRVAPPQPLTSSRSAFSLNLQPSAQRRHSVEAEAGKCPPSPCPGAFPHANRTEWKLHKVPTPRAPSRLAPGAHVGTVPQPRTLRPP</sequence>
<proteinExistence type="predicted"/>
<evidence type="ECO:0000313" key="2">
    <source>
        <dbReference type="Proteomes" id="UP001162501"/>
    </source>
</evidence>
<gene>
    <name evidence="1" type="ORF">MRATA1EN22A_LOCUS20429</name>
</gene>
<protein>
    <submittedName>
        <fullName evidence="1">Uncharacterized protein</fullName>
    </submittedName>
</protein>
<accession>A0AC59ZMN9</accession>
<reference evidence="1" key="2">
    <citation type="submission" date="2025-03" db="EMBL/GenBank/DDBJ databases">
        <authorList>
            <consortium name="ELIXIR-Norway"/>
            <consortium name="Elixir Norway"/>
        </authorList>
    </citation>
    <scope>NUCLEOTIDE SEQUENCE</scope>
</reference>
<evidence type="ECO:0000313" key="1">
    <source>
        <dbReference type="EMBL" id="CAN0469820.1"/>
    </source>
</evidence>
<dbReference type="Proteomes" id="UP001162501">
    <property type="component" value="Chromosome 31"/>
</dbReference>
<dbReference type="EMBL" id="OX596115">
    <property type="protein sequence ID" value="CAN0469820.1"/>
    <property type="molecule type" value="Genomic_DNA"/>
</dbReference>
<organism evidence="1 2">
    <name type="scientific">Rangifer tarandus platyrhynchus</name>
    <name type="common">Svalbard reindeer</name>
    <dbReference type="NCBI Taxonomy" id="3082113"/>
    <lineage>
        <taxon>Eukaryota</taxon>
        <taxon>Metazoa</taxon>
        <taxon>Chordata</taxon>
        <taxon>Craniata</taxon>
        <taxon>Vertebrata</taxon>
        <taxon>Euteleostomi</taxon>
        <taxon>Mammalia</taxon>
        <taxon>Eutheria</taxon>
        <taxon>Laurasiatheria</taxon>
        <taxon>Artiodactyla</taxon>
        <taxon>Ruminantia</taxon>
        <taxon>Pecora</taxon>
        <taxon>Cervidae</taxon>
        <taxon>Odocoileinae</taxon>
        <taxon>Rangifer</taxon>
    </lineage>
</organism>